<dbReference type="RefSeq" id="WP_148815624.1">
    <property type="nucleotide sequence ID" value="NZ_CP043046.1"/>
</dbReference>
<dbReference type="Gene3D" id="1.20.1250.20">
    <property type="entry name" value="MFS general substrate transporter like domains"/>
    <property type="match status" value="1"/>
</dbReference>
<feature type="transmembrane region" description="Helical" evidence="6">
    <location>
        <begin position="91"/>
        <end position="114"/>
    </location>
</feature>
<dbReference type="InterPro" id="IPR020846">
    <property type="entry name" value="MFS_dom"/>
</dbReference>
<feature type="transmembrane region" description="Helical" evidence="6">
    <location>
        <begin position="275"/>
        <end position="301"/>
    </location>
</feature>
<dbReference type="PANTHER" id="PTHR42718:SF9">
    <property type="entry name" value="MAJOR FACILITATOR SUPERFAMILY MULTIDRUG TRANSPORTER MFSC"/>
    <property type="match status" value="1"/>
</dbReference>
<evidence type="ECO:0000256" key="6">
    <source>
        <dbReference type="SAM" id="Phobius"/>
    </source>
</evidence>
<comment type="subcellular location">
    <subcellularLocation>
        <location evidence="1">Membrane</location>
        <topology evidence="1">Multi-pass membrane protein</topology>
    </subcellularLocation>
</comment>
<protein>
    <submittedName>
        <fullName evidence="8">MFS transporter</fullName>
    </submittedName>
</protein>
<feature type="transmembrane region" description="Helical" evidence="6">
    <location>
        <begin position="179"/>
        <end position="199"/>
    </location>
</feature>
<feature type="transmembrane region" description="Helical" evidence="6">
    <location>
        <begin position="337"/>
        <end position="357"/>
    </location>
</feature>
<gene>
    <name evidence="8" type="ORF">FXN63_13500</name>
</gene>
<keyword evidence="4 6" id="KW-1133">Transmembrane helix</keyword>
<feature type="transmembrane region" description="Helical" evidence="6">
    <location>
        <begin position="313"/>
        <end position="330"/>
    </location>
</feature>
<evidence type="ECO:0000256" key="5">
    <source>
        <dbReference type="ARBA" id="ARBA00023136"/>
    </source>
</evidence>
<dbReference type="Gene3D" id="1.20.1720.10">
    <property type="entry name" value="Multidrug resistance protein D"/>
    <property type="match status" value="1"/>
</dbReference>
<evidence type="ECO:0000256" key="3">
    <source>
        <dbReference type="ARBA" id="ARBA00022692"/>
    </source>
</evidence>
<dbReference type="Pfam" id="PF07690">
    <property type="entry name" value="MFS_1"/>
    <property type="match status" value="1"/>
</dbReference>
<name>A0A5C0AWA9_9BURK</name>
<feature type="transmembrane region" description="Helical" evidence="6">
    <location>
        <begin position="120"/>
        <end position="140"/>
    </location>
</feature>
<feature type="transmembrane region" description="Helical" evidence="6">
    <location>
        <begin position="211"/>
        <end position="229"/>
    </location>
</feature>
<keyword evidence="3 6" id="KW-0812">Transmembrane</keyword>
<dbReference type="PROSITE" id="PS50850">
    <property type="entry name" value="MFS"/>
    <property type="match status" value="1"/>
</dbReference>
<feature type="transmembrane region" description="Helical" evidence="6">
    <location>
        <begin position="152"/>
        <end position="173"/>
    </location>
</feature>
<evidence type="ECO:0000256" key="4">
    <source>
        <dbReference type="ARBA" id="ARBA00022989"/>
    </source>
</evidence>
<dbReference type="Proteomes" id="UP000325161">
    <property type="component" value="Chromosome"/>
</dbReference>
<evidence type="ECO:0000256" key="2">
    <source>
        <dbReference type="ARBA" id="ARBA00022448"/>
    </source>
</evidence>
<dbReference type="EMBL" id="CP043046">
    <property type="protein sequence ID" value="QEI06732.1"/>
    <property type="molecule type" value="Genomic_DNA"/>
</dbReference>
<evidence type="ECO:0000313" key="9">
    <source>
        <dbReference type="Proteomes" id="UP000325161"/>
    </source>
</evidence>
<feature type="transmembrane region" description="Helical" evidence="6">
    <location>
        <begin position="436"/>
        <end position="458"/>
    </location>
</feature>
<keyword evidence="9" id="KW-1185">Reference proteome</keyword>
<sequence length="463" mass="47638">MSFAFSQQRLYPIGQGLPDKERVSALIAVMLAVCVATLDTAIANTALPTIAASLQTSDANSIWVVSIYQLAMVAALLPAASLGEVLGHRRVFMGGLIIFTLASLACGLAPSLPWLVGARLVQGLGAAGVMAINGALLRYIYPNSSLGRGMGLNAMVVGLSFAAGPTAASAVLLLGSWHWLFLINVPLCLMAMYFGLRGLPNTSRATYKFDGVAAGLCAVALGLLVLGLGEGAHQATWLAVGIELAVAAVCLVLLMMRQNDHPAPMLAVDLLRRPVFALSAVTAVCSFAAQGLAFVSLPFLLQNMLGYSQVDTGFLITPWPVVVAALAPIAGRLSDRYPAGLLGGGGLVVLSVGLALLATMPATPSVFDILWRMAVCGAGFGFFQSPNLRAIMSAAPPSRSGGASGMVATVRLLGQAIGAALVAACFHVSTGQGAMWALWLAAGFAAVASVTSVSRLIFKASKV</sequence>
<dbReference type="InterPro" id="IPR036259">
    <property type="entry name" value="MFS_trans_sf"/>
</dbReference>
<reference evidence="8 9" key="1">
    <citation type="submission" date="2019-08" db="EMBL/GenBank/DDBJ databases">
        <title>Amphibian skin-associated Pigmentiphaga: genome sequence and occurrence across geography and hosts.</title>
        <authorList>
            <person name="Bletz M.C."/>
            <person name="Bunk B."/>
            <person name="Sproeer C."/>
            <person name="Biwer P."/>
            <person name="Reiter S."/>
            <person name="Rabemananjara F.C.E."/>
            <person name="Schulz S."/>
            <person name="Overmann J."/>
            <person name="Vences M."/>
        </authorList>
    </citation>
    <scope>NUCLEOTIDE SEQUENCE [LARGE SCALE GENOMIC DNA]</scope>
    <source>
        <strain evidence="8 9">Mada1488</strain>
    </source>
</reference>
<feature type="transmembrane region" description="Helical" evidence="6">
    <location>
        <begin position="62"/>
        <end position="79"/>
    </location>
</feature>
<feature type="transmembrane region" description="Helical" evidence="6">
    <location>
        <begin position="235"/>
        <end position="254"/>
    </location>
</feature>
<dbReference type="GO" id="GO:0016020">
    <property type="term" value="C:membrane"/>
    <property type="evidence" value="ECO:0007669"/>
    <property type="project" value="UniProtKB-SubCell"/>
</dbReference>
<dbReference type="CDD" id="cd17321">
    <property type="entry name" value="MFS_MMR_MDR_like"/>
    <property type="match status" value="1"/>
</dbReference>
<evidence type="ECO:0000256" key="1">
    <source>
        <dbReference type="ARBA" id="ARBA00004141"/>
    </source>
</evidence>
<keyword evidence="5 6" id="KW-0472">Membrane</keyword>
<dbReference type="KEGG" id="pacr:FXN63_13500"/>
<dbReference type="OrthoDB" id="9807274at2"/>
<accession>A0A5C0AWA9</accession>
<dbReference type="GO" id="GO:0022857">
    <property type="term" value="F:transmembrane transporter activity"/>
    <property type="evidence" value="ECO:0007669"/>
    <property type="project" value="InterPro"/>
</dbReference>
<organism evidence="8 9">
    <name type="scientific">Pigmentiphaga aceris</name>
    <dbReference type="NCBI Taxonomy" id="1940612"/>
    <lineage>
        <taxon>Bacteria</taxon>
        <taxon>Pseudomonadati</taxon>
        <taxon>Pseudomonadota</taxon>
        <taxon>Betaproteobacteria</taxon>
        <taxon>Burkholderiales</taxon>
        <taxon>Alcaligenaceae</taxon>
        <taxon>Pigmentiphaga</taxon>
    </lineage>
</organism>
<dbReference type="InterPro" id="IPR011701">
    <property type="entry name" value="MFS"/>
</dbReference>
<feature type="transmembrane region" description="Helical" evidence="6">
    <location>
        <begin position="23"/>
        <end position="42"/>
    </location>
</feature>
<evidence type="ECO:0000313" key="8">
    <source>
        <dbReference type="EMBL" id="QEI06732.1"/>
    </source>
</evidence>
<dbReference type="AlphaFoldDB" id="A0A5C0AWA9"/>
<proteinExistence type="predicted"/>
<keyword evidence="2" id="KW-0813">Transport</keyword>
<feature type="domain" description="Major facilitator superfamily (MFS) profile" evidence="7">
    <location>
        <begin position="25"/>
        <end position="460"/>
    </location>
</feature>
<dbReference type="PANTHER" id="PTHR42718">
    <property type="entry name" value="MAJOR FACILITATOR SUPERFAMILY MULTIDRUG TRANSPORTER MFSC"/>
    <property type="match status" value="1"/>
</dbReference>
<evidence type="ECO:0000259" key="7">
    <source>
        <dbReference type="PROSITE" id="PS50850"/>
    </source>
</evidence>
<dbReference type="SUPFAM" id="SSF103473">
    <property type="entry name" value="MFS general substrate transporter"/>
    <property type="match status" value="1"/>
</dbReference>
<feature type="transmembrane region" description="Helical" evidence="6">
    <location>
        <begin position="409"/>
        <end position="430"/>
    </location>
</feature>